<protein>
    <submittedName>
        <fullName evidence="2">Uncharacterized protein</fullName>
    </submittedName>
</protein>
<name>A0A166KFD3_9AGAM</name>
<proteinExistence type="predicted"/>
<evidence type="ECO:0000256" key="1">
    <source>
        <dbReference type="SAM" id="Phobius"/>
    </source>
</evidence>
<dbReference type="EMBL" id="KV417544">
    <property type="protein sequence ID" value="KZP21852.1"/>
    <property type="molecule type" value="Genomic_DNA"/>
</dbReference>
<organism evidence="2 3">
    <name type="scientific">Athelia psychrophila</name>
    <dbReference type="NCBI Taxonomy" id="1759441"/>
    <lineage>
        <taxon>Eukaryota</taxon>
        <taxon>Fungi</taxon>
        <taxon>Dikarya</taxon>
        <taxon>Basidiomycota</taxon>
        <taxon>Agaricomycotina</taxon>
        <taxon>Agaricomycetes</taxon>
        <taxon>Agaricomycetidae</taxon>
        <taxon>Atheliales</taxon>
        <taxon>Atheliaceae</taxon>
        <taxon>Athelia</taxon>
    </lineage>
</organism>
<feature type="transmembrane region" description="Helical" evidence="1">
    <location>
        <begin position="58"/>
        <end position="76"/>
    </location>
</feature>
<dbReference type="Proteomes" id="UP000076532">
    <property type="component" value="Unassembled WGS sequence"/>
</dbReference>
<sequence length="92" mass="10241">MPALYGTLRQCGSTKVNRIKLFMQPLSSTVNLLIHSNLPPTASFKRGVSGSHRRDYRPTLAVFVLLGFLAFLCRTLPPYGAHQRNIEGRSPT</sequence>
<accession>A0A166KFD3</accession>
<keyword evidence="1" id="KW-0812">Transmembrane</keyword>
<keyword evidence="1" id="KW-1133">Transmembrane helix</keyword>
<keyword evidence="1" id="KW-0472">Membrane</keyword>
<evidence type="ECO:0000313" key="2">
    <source>
        <dbReference type="EMBL" id="KZP21852.1"/>
    </source>
</evidence>
<reference evidence="2 3" key="1">
    <citation type="journal article" date="2016" name="Mol. Biol. Evol.">
        <title>Comparative Genomics of Early-Diverging Mushroom-Forming Fungi Provides Insights into the Origins of Lignocellulose Decay Capabilities.</title>
        <authorList>
            <person name="Nagy L.G."/>
            <person name="Riley R."/>
            <person name="Tritt A."/>
            <person name="Adam C."/>
            <person name="Daum C."/>
            <person name="Floudas D."/>
            <person name="Sun H."/>
            <person name="Yadav J.S."/>
            <person name="Pangilinan J."/>
            <person name="Larsson K.H."/>
            <person name="Matsuura K."/>
            <person name="Barry K."/>
            <person name="Labutti K."/>
            <person name="Kuo R."/>
            <person name="Ohm R.A."/>
            <person name="Bhattacharya S.S."/>
            <person name="Shirouzu T."/>
            <person name="Yoshinaga Y."/>
            <person name="Martin F.M."/>
            <person name="Grigoriev I.V."/>
            <person name="Hibbett D.S."/>
        </authorList>
    </citation>
    <scope>NUCLEOTIDE SEQUENCE [LARGE SCALE GENOMIC DNA]</scope>
    <source>
        <strain evidence="2 3">CBS 109695</strain>
    </source>
</reference>
<gene>
    <name evidence="2" type="ORF">FIBSPDRAFT_860244</name>
</gene>
<keyword evidence="3" id="KW-1185">Reference proteome</keyword>
<dbReference type="AlphaFoldDB" id="A0A166KFD3"/>
<evidence type="ECO:0000313" key="3">
    <source>
        <dbReference type="Proteomes" id="UP000076532"/>
    </source>
</evidence>